<evidence type="ECO:0000256" key="1">
    <source>
        <dbReference type="SAM" id="MobiDB-lite"/>
    </source>
</evidence>
<name>A0ABW0ABQ4_9ACTN</name>
<reference evidence="3" key="1">
    <citation type="journal article" date="2019" name="Int. J. Syst. Evol. Microbiol.">
        <title>The Global Catalogue of Microorganisms (GCM) 10K type strain sequencing project: providing services to taxonomists for standard genome sequencing and annotation.</title>
        <authorList>
            <consortium name="The Broad Institute Genomics Platform"/>
            <consortium name="The Broad Institute Genome Sequencing Center for Infectious Disease"/>
            <person name="Wu L."/>
            <person name="Ma J."/>
        </authorList>
    </citation>
    <scope>NUCLEOTIDE SEQUENCE [LARGE SCALE GENOMIC DNA]</scope>
    <source>
        <strain evidence="3">CGMCC 4.1641</strain>
    </source>
</reference>
<comment type="caution">
    <text evidence="2">The sequence shown here is derived from an EMBL/GenBank/DDBJ whole genome shotgun (WGS) entry which is preliminary data.</text>
</comment>
<evidence type="ECO:0000313" key="3">
    <source>
        <dbReference type="Proteomes" id="UP001596222"/>
    </source>
</evidence>
<gene>
    <name evidence="2" type="ORF">ACFPP6_36240</name>
</gene>
<protein>
    <submittedName>
        <fullName evidence="2">Uncharacterized protein</fullName>
    </submittedName>
</protein>
<dbReference type="RefSeq" id="WP_382051115.1">
    <property type="nucleotide sequence ID" value="NZ_JBHSKJ010000051.1"/>
</dbReference>
<proteinExistence type="predicted"/>
<accession>A0ABW0ABQ4</accession>
<keyword evidence="3" id="KW-1185">Reference proteome</keyword>
<evidence type="ECO:0000313" key="2">
    <source>
        <dbReference type="EMBL" id="MFC5150058.1"/>
    </source>
</evidence>
<dbReference type="EMBL" id="JBHSKJ010000051">
    <property type="protein sequence ID" value="MFC5150058.1"/>
    <property type="molecule type" value="Genomic_DNA"/>
</dbReference>
<organism evidence="2 3">
    <name type="scientific">Streptomyces aureoversilis</name>
    <dbReference type="NCBI Taxonomy" id="67277"/>
    <lineage>
        <taxon>Bacteria</taxon>
        <taxon>Bacillati</taxon>
        <taxon>Actinomycetota</taxon>
        <taxon>Actinomycetes</taxon>
        <taxon>Kitasatosporales</taxon>
        <taxon>Streptomycetaceae</taxon>
        <taxon>Streptomyces</taxon>
    </lineage>
</organism>
<sequence length="57" mass="6208">MPDVREEYPAIAARAQAENVLAWADQCGLRPDTTPPGRSWVPKGRTRLSGSWAAGSR</sequence>
<dbReference type="Proteomes" id="UP001596222">
    <property type="component" value="Unassembled WGS sequence"/>
</dbReference>
<feature type="region of interest" description="Disordered" evidence="1">
    <location>
        <begin position="29"/>
        <end position="57"/>
    </location>
</feature>